<gene>
    <name evidence="2" type="ORF">P153DRAFT_145030</name>
</gene>
<accession>A0A6A5ZZH9</accession>
<dbReference type="EMBL" id="ML977522">
    <property type="protein sequence ID" value="KAF2123731.1"/>
    <property type="molecule type" value="Genomic_DNA"/>
</dbReference>
<evidence type="ECO:0000313" key="3">
    <source>
        <dbReference type="Proteomes" id="UP000799771"/>
    </source>
</evidence>
<dbReference type="AlphaFoldDB" id="A0A6A5ZZH9"/>
<feature type="region of interest" description="Disordered" evidence="1">
    <location>
        <begin position="1"/>
        <end position="31"/>
    </location>
</feature>
<dbReference type="Proteomes" id="UP000799771">
    <property type="component" value="Unassembled WGS sequence"/>
</dbReference>
<reference evidence="2" key="1">
    <citation type="journal article" date="2020" name="Stud. Mycol.">
        <title>101 Dothideomycetes genomes: a test case for predicting lifestyles and emergence of pathogens.</title>
        <authorList>
            <person name="Haridas S."/>
            <person name="Albert R."/>
            <person name="Binder M."/>
            <person name="Bloem J."/>
            <person name="Labutti K."/>
            <person name="Salamov A."/>
            <person name="Andreopoulos B."/>
            <person name="Baker S."/>
            <person name="Barry K."/>
            <person name="Bills G."/>
            <person name="Bluhm B."/>
            <person name="Cannon C."/>
            <person name="Castanera R."/>
            <person name="Culley D."/>
            <person name="Daum C."/>
            <person name="Ezra D."/>
            <person name="Gonzalez J."/>
            <person name="Henrissat B."/>
            <person name="Kuo A."/>
            <person name="Liang C."/>
            <person name="Lipzen A."/>
            <person name="Lutzoni F."/>
            <person name="Magnuson J."/>
            <person name="Mondo S."/>
            <person name="Nolan M."/>
            <person name="Ohm R."/>
            <person name="Pangilinan J."/>
            <person name="Park H.-J."/>
            <person name="Ramirez L."/>
            <person name="Alfaro M."/>
            <person name="Sun H."/>
            <person name="Tritt A."/>
            <person name="Yoshinaga Y."/>
            <person name="Zwiers L.-H."/>
            <person name="Turgeon B."/>
            <person name="Goodwin S."/>
            <person name="Spatafora J."/>
            <person name="Crous P."/>
            <person name="Grigoriev I."/>
        </authorList>
    </citation>
    <scope>NUCLEOTIDE SEQUENCE</scope>
    <source>
        <strain evidence="2">CBS 119687</strain>
    </source>
</reference>
<name>A0A6A5ZZH9_9PLEO</name>
<proteinExistence type="predicted"/>
<keyword evidence="3" id="KW-1185">Reference proteome</keyword>
<evidence type="ECO:0000313" key="2">
    <source>
        <dbReference type="EMBL" id="KAF2123731.1"/>
    </source>
</evidence>
<protein>
    <submittedName>
        <fullName evidence="2">Uncharacterized protein</fullName>
    </submittedName>
</protein>
<dbReference type="RefSeq" id="XP_033518125.1">
    <property type="nucleotide sequence ID" value="XM_033662133.1"/>
</dbReference>
<sequence>MRHFDTELAPSVSHQLPPLHKHCLPPPPITTSNMKAVRPLSRGDNHTATHATAAAPPLTKCATSPSQQARMPSAEEQAPCFECDFDLHPLMKTCGSVLPDQSLSCDGSDVRPAPTTTQRLLDASTPSTPCRPTWRCFSCGESFAANAAIYVSDECKAVILLSSYSCAKQNAADTTRRSVPFALAPSLRFCARIISHSASRRCTISGWPGRSCRGWTSRARPVITLPVLSTSRALRSSMPHLSRRLSQWMRTKTRLKIS</sequence>
<organism evidence="2 3">
    <name type="scientific">Dothidotthia symphoricarpi CBS 119687</name>
    <dbReference type="NCBI Taxonomy" id="1392245"/>
    <lineage>
        <taxon>Eukaryota</taxon>
        <taxon>Fungi</taxon>
        <taxon>Dikarya</taxon>
        <taxon>Ascomycota</taxon>
        <taxon>Pezizomycotina</taxon>
        <taxon>Dothideomycetes</taxon>
        <taxon>Pleosporomycetidae</taxon>
        <taxon>Pleosporales</taxon>
        <taxon>Dothidotthiaceae</taxon>
        <taxon>Dothidotthia</taxon>
    </lineage>
</organism>
<evidence type="ECO:0000256" key="1">
    <source>
        <dbReference type="SAM" id="MobiDB-lite"/>
    </source>
</evidence>
<dbReference type="GeneID" id="54402565"/>